<feature type="region of interest" description="Disordered" evidence="1">
    <location>
        <begin position="180"/>
        <end position="199"/>
    </location>
</feature>
<feature type="domain" description="NYN" evidence="2">
    <location>
        <begin position="7"/>
        <end position="157"/>
    </location>
</feature>
<accession>A0A5B1LLW5</accession>
<protein>
    <submittedName>
        <fullName evidence="3">NYN domain-containing protein</fullName>
    </submittedName>
</protein>
<dbReference type="EMBL" id="VUJV01000001">
    <property type="protein sequence ID" value="KAA1421765.1"/>
    <property type="molecule type" value="Genomic_DNA"/>
</dbReference>
<dbReference type="InterPro" id="IPR021139">
    <property type="entry name" value="NYN"/>
</dbReference>
<evidence type="ECO:0000313" key="4">
    <source>
        <dbReference type="Proteomes" id="UP000325003"/>
    </source>
</evidence>
<reference evidence="3 4" key="1">
    <citation type="submission" date="2019-09" db="EMBL/GenBank/DDBJ databases">
        <title>Nocardioides panacisoli sp. nov., isolated from the soil of a ginseng field.</title>
        <authorList>
            <person name="Cho C."/>
        </authorList>
    </citation>
    <scope>NUCLEOTIDE SEQUENCE [LARGE SCALE GENOMIC DNA]</scope>
    <source>
        <strain evidence="3 4">BN130099</strain>
    </source>
</reference>
<reference evidence="3 4" key="2">
    <citation type="submission" date="2019-09" db="EMBL/GenBank/DDBJ databases">
        <authorList>
            <person name="Jin C."/>
        </authorList>
    </citation>
    <scope>NUCLEOTIDE SEQUENCE [LARGE SCALE GENOMIC DNA]</scope>
    <source>
        <strain evidence="3 4">BN130099</strain>
    </source>
</reference>
<dbReference type="CDD" id="cd11297">
    <property type="entry name" value="PIN_LabA-like_N_1"/>
    <property type="match status" value="1"/>
</dbReference>
<feature type="compositionally biased region" description="Basic and acidic residues" evidence="1">
    <location>
        <begin position="189"/>
        <end position="199"/>
    </location>
</feature>
<dbReference type="RefSeq" id="WP_149727226.1">
    <property type="nucleotide sequence ID" value="NZ_VUJV01000001.1"/>
</dbReference>
<keyword evidence="4" id="KW-1185">Reference proteome</keyword>
<dbReference type="Gene3D" id="3.40.50.1010">
    <property type="entry name" value="5'-nuclease"/>
    <property type="match status" value="1"/>
</dbReference>
<dbReference type="PANTHER" id="PTHR35811">
    <property type="entry name" value="SLR1870 PROTEIN"/>
    <property type="match status" value="1"/>
</dbReference>
<gene>
    <name evidence="3" type="ORF">F0U44_05705</name>
</gene>
<dbReference type="AlphaFoldDB" id="A0A5B1LLW5"/>
<evidence type="ECO:0000259" key="2">
    <source>
        <dbReference type="Pfam" id="PF01936"/>
    </source>
</evidence>
<organism evidence="3 4">
    <name type="scientific">Nocardioides humilatus</name>
    <dbReference type="NCBI Taxonomy" id="2607660"/>
    <lineage>
        <taxon>Bacteria</taxon>
        <taxon>Bacillati</taxon>
        <taxon>Actinomycetota</taxon>
        <taxon>Actinomycetes</taxon>
        <taxon>Propionibacteriales</taxon>
        <taxon>Nocardioidaceae</taxon>
        <taxon>Nocardioides</taxon>
    </lineage>
</organism>
<evidence type="ECO:0000313" key="3">
    <source>
        <dbReference type="EMBL" id="KAA1421765.1"/>
    </source>
</evidence>
<dbReference type="Pfam" id="PF01936">
    <property type="entry name" value="NYN"/>
    <property type="match status" value="1"/>
</dbReference>
<sequence>MSGTEPRVAIYIDFDNLVISRLSQVKKTGASATVAIDVLLDFATRYGRLTISRAYADWSVKKNADYRDQLVARAVELVQLFPASKTKNGADIRLAVDAIEDLYLHDDLTHVVIAAGDSDFVPLAQRARRLGRVVLGVGMAGSISKTLASACDVYVDYDELLKDREALELVSATESPALEAPAVGSKTPEPAKRVAAEKRVAAPSPRRAYPLLVEAMRGLAAQDPDAESYALSALKNQVLRIYPAFKESDYEAASFSRLLGRYGGHIEVKDNRARLRATGITEKADLP</sequence>
<dbReference type="PANTHER" id="PTHR35811:SF1">
    <property type="entry name" value="HTH OST-TYPE DOMAIN-CONTAINING PROTEIN"/>
    <property type="match status" value="1"/>
</dbReference>
<comment type="caution">
    <text evidence="3">The sequence shown here is derived from an EMBL/GenBank/DDBJ whole genome shotgun (WGS) entry which is preliminary data.</text>
</comment>
<name>A0A5B1LLW5_9ACTN</name>
<proteinExistence type="predicted"/>
<dbReference type="Proteomes" id="UP000325003">
    <property type="component" value="Unassembled WGS sequence"/>
</dbReference>
<dbReference type="GO" id="GO:0004540">
    <property type="term" value="F:RNA nuclease activity"/>
    <property type="evidence" value="ECO:0007669"/>
    <property type="project" value="InterPro"/>
</dbReference>
<evidence type="ECO:0000256" key="1">
    <source>
        <dbReference type="SAM" id="MobiDB-lite"/>
    </source>
</evidence>